<sequence>MATVVLEAETEPSCSLPNAVPPSPSLSHRFLDSKFYLLVVIGELVTEEHLRRAIGNIERGIRSWDTNLIECNLDQELKLFVSRHSARFSPDVRGRFYFSVFTHKQHKRM</sequence>
<dbReference type="GeneTree" id="ENSGT00940000155897"/>
<dbReference type="Proteomes" id="UP000472272">
    <property type="component" value="Chromosome 11"/>
</dbReference>
<keyword evidence="3" id="KW-1185">Reference proteome</keyword>
<dbReference type="Ensembl" id="ENSPMRT00000017464.1">
    <property type="protein sequence ID" value="ENSPMRP00000016366.1"/>
    <property type="gene ID" value="ENSPMRG00000010920.1"/>
</dbReference>
<dbReference type="PANTHER" id="PTHR13843">
    <property type="entry name" value="MICROTUBULE-ASSOCIATED PROTEIN"/>
    <property type="match status" value="1"/>
</dbReference>
<dbReference type="GO" id="GO:0000226">
    <property type="term" value="P:microtubule cytoskeleton organization"/>
    <property type="evidence" value="ECO:0007669"/>
    <property type="project" value="InterPro"/>
</dbReference>
<dbReference type="GO" id="GO:0045202">
    <property type="term" value="C:synapse"/>
    <property type="evidence" value="ECO:0007669"/>
    <property type="project" value="TreeGrafter"/>
</dbReference>
<dbReference type="GO" id="GO:0003779">
    <property type="term" value="F:actin binding"/>
    <property type="evidence" value="ECO:0007669"/>
    <property type="project" value="TreeGrafter"/>
</dbReference>
<dbReference type="GO" id="GO:0043025">
    <property type="term" value="C:neuronal cell body"/>
    <property type="evidence" value="ECO:0007669"/>
    <property type="project" value="TreeGrafter"/>
</dbReference>
<dbReference type="GO" id="GO:0016358">
    <property type="term" value="P:dendrite development"/>
    <property type="evidence" value="ECO:0007669"/>
    <property type="project" value="TreeGrafter"/>
</dbReference>
<organism evidence="2 3">
    <name type="scientific">Podarcis muralis</name>
    <name type="common">Wall lizard</name>
    <name type="synonym">Lacerta muralis</name>
    <dbReference type="NCBI Taxonomy" id="64176"/>
    <lineage>
        <taxon>Eukaryota</taxon>
        <taxon>Metazoa</taxon>
        <taxon>Chordata</taxon>
        <taxon>Craniata</taxon>
        <taxon>Vertebrata</taxon>
        <taxon>Euteleostomi</taxon>
        <taxon>Lepidosauria</taxon>
        <taxon>Squamata</taxon>
        <taxon>Bifurcata</taxon>
        <taxon>Unidentata</taxon>
        <taxon>Episquamata</taxon>
        <taxon>Laterata</taxon>
        <taxon>Lacertibaenia</taxon>
        <taxon>Lacertidae</taxon>
        <taxon>Podarcis</taxon>
    </lineage>
</organism>
<evidence type="ECO:0000313" key="3">
    <source>
        <dbReference type="Proteomes" id="UP000472272"/>
    </source>
</evidence>
<reference evidence="2" key="2">
    <citation type="submission" date="2025-08" db="UniProtKB">
        <authorList>
            <consortium name="Ensembl"/>
        </authorList>
    </citation>
    <scope>IDENTIFICATION</scope>
</reference>
<protein>
    <recommendedName>
        <fullName evidence="1">Microtubule-associated protein 1B/S N-terminal domain-containing protein</fullName>
    </recommendedName>
</protein>
<name>A0A670IX40_PODMU</name>
<reference evidence="2 3" key="1">
    <citation type="journal article" date="2019" name="Proc. Natl. Acad. Sci. U.S.A.">
        <title>Regulatory changes in pterin and carotenoid genes underlie balanced color polymorphisms in the wall lizard.</title>
        <authorList>
            <person name="Andrade P."/>
            <person name="Pinho C."/>
            <person name="Perez I de Lanuza G."/>
            <person name="Afonso S."/>
            <person name="Brejcha J."/>
            <person name="Rubin C.J."/>
            <person name="Wallerman O."/>
            <person name="Pereira P."/>
            <person name="Sabatino S.J."/>
            <person name="Bellati A."/>
            <person name="Pellitteri-Rosa D."/>
            <person name="Bosakova Z."/>
            <person name="Bunikis I."/>
            <person name="Carretero M.A."/>
            <person name="Feiner N."/>
            <person name="Marsik P."/>
            <person name="Pauperio F."/>
            <person name="Salvi D."/>
            <person name="Soler L."/>
            <person name="While G.M."/>
            <person name="Uller T."/>
            <person name="Font E."/>
            <person name="Andersson L."/>
            <person name="Carneiro M."/>
        </authorList>
    </citation>
    <scope>NUCLEOTIDE SEQUENCE</scope>
</reference>
<dbReference type="GO" id="GO:0008017">
    <property type="term" value="F:microtubule binding"/>
    <property type="evidence" value="ECO:0007669"/>
    <property type="project" value="InterPro"/>
</dbReference>
<dbReference type="GO" id="GO:0031114">
    <property type="term" value="P:regulation of microtubule depolymerization"/>
    <property type="evidence" value="ECO:0007669"/>
    <property type="project" value="TreeGrafter"/>
</dbReference>
<reference evidence="2" key="3">
    <citation type="submission" date="2025-09" db="UniProtKB">
        <authorList>
            <consortium name="Ensembl"/>
        </authorList>
    </citation>
    <scope>IDENTIFICATION</scope>
</reference>
<dbReference type="InterPro" id="IPR056617">
    <property type="entry name" value="MAP1B/S_N"/>
</dbReference>
<dbReference type="GO" id="GO:0030425">
    <property type="term" value="C:dendrite"/>
    <property type="evidence" value="ECO:0007669"/>
    <property type="project" value="TreeGrafter"/>
</dbReference>
<dbReference type="GO" id="GO:0005874">
    <property type="term" value="C:microtubule"/>
    <property type="evidence" value="ECO:0007669"/>
    <property type="project" value="InterPro"/>
</dbReference>
<proteinExistence type="predicted"/>
<accession>A0A670IX40</accession>
<dbReference type="Pfam" id="PF23415">
    <property type="entry name" value="MAPB1_N"/>
    <property type="match status" value="1"/>
</dbReference>
<dbReference type="InterPro" id="IPR026074">
    <property type="entry name" value="MAP1"/>
</dbReference>
<dbReference type="GO" id="GO:0005875">
    <property type="term" value="C:microtubule associated complex"/>
    <property type="evidence" value="ECO:0007669"/>
    <property type="project" value="TreeGrafter"/>
</dbReference>
<dbReference type="OMA" id="VIACIWW"/>
<dbReference type="PANTHER" id="PTHR13843:SF5">
    <property type="entry name" value="MICROTUBULE-ASSOCIATED PROTEIN 1B"/>
    <property type="match status" value="1"/>
</dbReference>
<dbReference type="GO" id="GO:0005829">
    <property type="term" value="C:cytosol"/>
    <property type="evidence" value="ECO:0007669"/>
    <property type="project" value="TreeGrafter"/>
</dbReference>
<feature type="domain" description="Microtubule-associated protein 1B/S N-terminal" evidence="1">
    <location>
        <begin position="37"/>
        <end position="95"/>
    </location>
</feature>
<evidence type="ECO:0000313" key="2">
    <source>
        <dbReference type="Ensembl" id="ENSPMRP00000016366.1"/>
    </source>
</evidence>
<evidence type="ECO:0000259" key="1">
    <source>
        <dbReference type="Pfam" id="PF23415"/>
    </source>
</evidence>
<dbReference type="GO" id="GO:0007409">
    <property type="term" value="P:axonogenesis"/>
    <property type="evidence" value="ECO:0007669"/>
    <property type="project" value="TreeGrafter"/>
</dbReference>
<dbReference type="AlphaFoldDB" id="A0A670IX40"/>